<evidence type="ECO:0000256" key="1">
    <source>
        <dbReference type="SAM" id="MobiDB-lite"/>
    </source>
</evidence>
<reference evidence="3 4" key="1">
    <citation type="submission" date="2019-10" db="EMBL/GenBank/DDBJ databases">
        <title>Draft Genome Sequence of Cytophagaceae sp. SJW1-29.</title>
        <authorList>
            <person name="Choi A."/>
        </authorList>
    </citation>
    <scope>NUCLEOTIDE SEQUENCE [LARGE SCALE GENOMIC DNA]</scope>
    <source>
        <strain evidence="3 4">SJW1-29</strain>
    </source>
</reference>
<keyword evidence="2" id="KW-0812">Transmembrane</keyword>
<accession>A0A7C9FZL3</accession>
<gene>
    <name evidence="3" type="ORF">GBK04_27370</name>
</gene>
<evidence type="ECO:0000313" key="4">
    <source>
        <dbReference type="Proteomes" id="UP000479293"/>
    </source>
</evidence>
<dbReference type="Proteomes" id="UP000479293">
    <property type="component" value="Unassembled WGS sequence"/>
</dbReference>
<evidence type="ECO:0000313" key="3">
    <source>
        <dbReference type="EMBL" id="MPR36953.1"/>
    </source>
</evidence>
<comment type="caution">
    <text evidence="3">The sequence shown here is derived from an EMBL/GenBank/DDBJ whole genome shotgun (WGS) entry which is preliminary data.</text>
</comment>
<keyword evidence="2" id="KW-0472">Membrane</keyword>
<feature type="region of interest" description="Disordered" evidence="1">
    <location>
        <begin position="44"/>
        <end position="71"/>
    </location>
</feature>
<keyword evidence="4" id="KW-1185">Reference proteome</keyword>
<sequence>MKDDALAIAYFWEPVTLVTGLAFALLCLAVAGWLIYELKTAPKFDEKGNPITPQPRPDPKSPDRRTKGNDQ</sequence>
<feature type="compositionally biased region" description="Basic and acidic residues" evidence="1">
    <location>
        <begin position="57"/>
        <end position="71"/>
    </location>
</feature>
<dbReference type="RefSeq" id="WP_152765294.1">
    <property type="nucleotide sequence ID" value="NZ_WHLY01000002.1"/>
</dbReference>
<name>A0A7C9FZL3_9BACT</name>
<evidence type="ECO:0000256" key="2">
    <source>
        <dbReference type="SAM" id="Phobius"/>
    </source>
</evidence>
<dbReference type="AlphaFoldDB" id="A0A7C9FZL3"/>
<keyword evidence="2" id="KW-1133">Transmembrane helix</keyword>
<protein>
    <submittedName>
        <fullName evidence="3">Uncharacterized protein</fullName>
    </submittedName>
</protein>
<feature type="transmembrane region" description="Helical" evidence="2">
    <location>
        <begin position="15"/>
        <end position="36"/>
    </location>
</feature>
<organism evidence="3 4">
    <name type="scientific">Salmonirosea aquatica</name>
    <dbReference type="NCBI Taxonomy" id="2654236"/>
    <lineage>
        <taxon>Bacteria</taxon>
        <taxon>Pseudomonadati</taxon>
        <taxon>Bacteroidota</taxon>
        <taxon>Cytophagia</taxon>
        <taxon>Cytophagales</taxon>
        <taxon>Spirosomataceae</taxon>
        <taxon>Salmonirosea</taxon>
    </lineage>
</organism>
<proteinExistence type="predicted"/>
<dbReference type="EMBL" id="WHLY01000002">
    <property type="protein sequence ID" value="MPR36953.1"/>
    <property type="molecule type" value="Genomic_DNA"/>
</dbReference>